<dbReference type="Proteomes" id="UP001175228">
    <property type="component" value="Unassembled WGS sequence"/>
</dbReference>
<name>A0AA39QGE2_9AGAR</name>
<gene>
    <name evidence="1" type="ORF">EDD18DRAFT_1347020</name>
</gene>
<keyword evidence="2" id="KW-1185">Reference proteome</keyword>
<evidence type="ECO:0000313" key="1">
    <source>
        <dbReference type="EMBL" id="KAK0502428.1"/>
    </source>
</evidence>
<reference evidence="1" key="1">
    <citation type="submission" date="2023-06" db="EMBL/GenBank/DDBJ databases">
        <authorList>
            <consortium name="Lawrence Berkeley National Laboratory"/>
            <person name="Ahrendt S."/>
            <person name="Sahu N."/>
            <person name="Indic B."/>
            <person name="Wong-Bajracharya J."/>
            <person name="Merenyi Z."/>
            <person name="Ke H.-M."/>
            <person name="Monk M."/>
            <person name="Kocsube S."/>
            <person name="Drula E."/>
            <person name="Lipzen A."/>
            <person name="Balint B."/>
            <person name="Henrissat B."/>
            <person name="Andreopoulos B."/>
            <person name="Martin F.M."/>
            <person name="Harder C.B."/>
            <person name="Rigling D."/>
            <person name="Ford K.L."/>
            <person name="Foster G.D."/>
            <person name="Pangilinan J."/>
            <person name="Papanicolaou A."/>
            <person name="Barry K."/>
            <person name="LaButti K."/>
            <person name="Viragh M."/>
            <person name="Koriabine M."/>
            <person name="Yan M."/>
            <person name="Riley R."/>
            <person name="Champramary S."/>
            <person name="Plett K.L."/>
            <person name="Tsai I.J."/>
            <person name="Slot J."/>
            <person name="Sipos G."/>
            <person name="Plett J."/>
            <person name="Nagy L.G."/>
            <person name="Grigoriev I.V."/>
        </authorList>
    </citation>
    <scope>NUCLEOTIDE SEQUENCE</scope>
    <source>
        <strain evidence="1">HWK02</strain>
    </source>
</reference>
<dbReference type="AlphaFoldDB" id="A0AA39QGE2"/>
<proteinExistence type="predicted"/>
<accession>A0AA39QGE2</accession>
<protein>
    <submittedName>
        <fullName evidence="1">Uncharacterized protein</fullName>
    </submittedName>
</protein>
<organism evidence="1 2">
    <name type="scientific">Armillaria luteobubalina</name>
    <dbReference type="NCBI Taxonomy" id="153913"/>
    <lineage>
        <taxon>Eukaryota</taxon>
        <taxon>Fungi</taxon>
        <taxon>Dikarya</taxon>
        <taxon>Basidiomycota</taxon>
        <taxon>Agaricomycotina</taxon>
        <taxon>Agaricomycetes</taxon>
        <taxon>Agaricomycetidae</taxon>
        <taxon>Agaricales</taxon>
        <taxon>Marasmiineae</taxon>
        <taxon>Physalacriaceae</taxon>
        <taxon>Armillaria</taxon>
    </lineage>
</organism>
<dbReference type="EMBL" id="JAUEPU010000005">
    <property type="protein sequence ID" value="KAK0502428.1"/>
    <property type="molecule type" value="Genomic_DNA"/>
</dbReference>
<sequence length="184" mass="20052">MSSLVTLILGAGPNVGSRNPDVDKPEKEGFYPVKVDITLPDSVSTAYKTVCTQLGTPNTVVFNVTATFIVTGNARPFLPHDNLALFNPQSQKMVEARLTEVAWNAYVKEGIRFHFALLFAARDPLDFQRLQDGWASACLRRIASLSVVRNPKPGTTGCVQVTHTGALADGSNRFTLDGKQWSKS</sequence>
<evidence type="ECO:0000313" key="2">
    <source>
        <dbReference type="Proteomes" id="UP001175228"/>
    </source>
</evidence>
<comment type="caution">
    <text evidence="1">The sequence shown here is derived from an EMBL/GenBank/DDBJ whole genome shotgun (WGS) entry which is preliminary data.</text>
</comment>